<dbReference type="GO" id="GO:0016020">
    <property type="term" value="C:membrane"/>
    <property type="evidence" value="ECO:0007669"/>
    <property type="project" value="UniProtKB-SubCell"/>
</dbReference>
<evidence type="ECO:0000313" key="3">
    <source>
        <dbReference type="EMBL" id="MBA4607722.1"/>
    </source>
</evidence>
<evidence type="ECO:0000313" key="4">
    <source>
        <dbReference type="Proteomes" id="UP000550354"/>
    </source>
</evidence>
<dbReference type="RefSeq" id="WP_181753984.1">
    <property type="nucleotide sequence ID" value="NZ_JACEOG010000001.1"/>
</dbReference>
<comment type="caution">
    <text evidence="3">The sequence shown here is derived from an EMBL/GenBank/DDBJ whole genome shotgun (WGS) entry which is preliminary data.</text>
</comment>
<sequence>MRIRPPARRTALVCLALAAVVFALVVVLVIQREEASAVEQFDVQDAATAAASEAIPRMLGYEHATIAADLDDATEVMTKRFAKKYSELTPQLTATAQQRKIDVTATVRMIAALECGQECSTTSVRLLAFVDQNRTIATKPASPAALSIVVRMKQVDGDWLVDDLTTS</sequence>
<name>A0A838XCS5_9ACTN</name>
<dbReference type="Proteomes" id="UP000550354">
    <property type="component" value="Unassembled WGS sequence"/>
</dbReference>
<comment type="subcellular location">
    <subcellularLocation>
        <location evidence="1">Membrane</location>
    </subcellularLocation>
</comment>
<dbReference type="PANTHER" id="PTHR37042:SF4">
    <property type="entry name" value="OUTER MEMBRANE PROTEIN RV1973"/>
    <property type="match status" value="1"/>
</dbReference>
<gene>
    <name evidence="3" type="ORF">H1W00_04460</name>
</gene>
<evidence type="ECO:0008006" key="5">
    <source>
        <dbReference type="Google" id="ProtNLM"/>
    </source>
</evidence>
<reference evidence="3 4" key="1">
    <citation type="submission" date="2020-07" db="EMBL/GenBank/DDBJ databases">
        <title>Draft genome and description of Aeromicrobium phoceense strain Marseille-Q0843 isolated from healthy skin swab.</title>
        <authorList>
            <person name="Boxberger M."/>
            <person name="La Scola B."/>
        </authorList>
    </citation>
    <scope>NUCLEOTIDE SEQUENCE [LARGE SCALE GENOMIC DNA]</scope>
    <source>
        <strain evidence="3 4">Marseille-Q0843</strain>
    </source>
</reference>
<keyword evidence="2" id="KW-0472">Membrane</keyword>
<evidence type="ECO:0000256" key="2">
    <source>
        <dbReference type="ARBA" id="ARBA00023136"/>
    </source>
</evidence>
<protein>
    <recommendedName>
        <fullName evidence="5">Mce-associated membrane protein</fullName>
    </recommendedName>
</protein>
<dbReference type="AlphaFoldDB" id="A0A838XCS5"/>
<dbReference type="PANTHER" id="PTHR37042">
    <property type="entry name" value="OUTER MEMBRANE PROTEIN RV1973"/>
    <property type="match status" value="1"/>
</dbReference>
<keyword evidence="4" id="KW-1185">Reference proteome</keyword>
<accession>A0A838XCS5</accession>
<proteinExistence type="predicted"/>
<evidence type="ECO:0000256" key="1">
    <source>
        <dbReference type="ARBA" id="ARBA00004370"/>
    </source>
</evidence>
<organism evidence="3 4">
    <name type="scientific">Aeromicrobium phoceense</name>
    <dbReference type="NCBI Taxonomy" id="2754045"/>
    <lineage>
        <taxon>Bacteria</taxon>
        <taxon>Bacillati</taxon>
        <taxon>Actinomycetota</taxon>
        <taxon>Actinomycetes</taxon>
        <taxon>Propionibacteriales</taxon>
        <taxon>Nocardioidaceae</taxon>
        <taxon>Aeromicrobium</taxon>
    </lineage>
</organism>
<dbReference type="EMBL" id="JACEOG010000001">
    <property type="protein sequence ID" value="MBA4607722.1"/>
    <property type="molecule type" value="Genomic_DNA"/>
</dbReference>